<feature type="chain" id="PRO_5045686067" evidence="11">
    <location>
        <begin position="21"/>
        <end position="648"/>
    </location>
</feature>
<dbReference type="PROSITE" id="PS52016">
    <property type="entry name" value="TONB_DEPENDENT_REC_3"/>
    <property type="match status" value="1"/>
</dbReference>
<accession>A0ABU3V9W4</accession>
<evidence type="ECO:0000256" key="5">
    <source>
        <dbReference type="ARBA" id="ARBA00022692"/>
    </source>
</evidence>
<evidence type="ECO:0000259" key="13">
    <source>
        <dbReference type="Pfam" id="PF07715"/>
    </source>
</evidence>
<evidence type="ECO:0000256" key="2">
    <source>
        <dbReference type="ARBA" id="ARBA00009810"/>
    </source>
</evidence>
<dbReference type="InterPro" id="IPR012910">
    <property type="entry name" value="Plug_dom"/>
</dbReference>
<keyword evidence="8 9" id="KW-0998">Cell outer membrane</keyword>
<keyword evidence="11" id="KW-0732">Signal</keyword>
<comment type="subcellular location">
    <subcellularLocation>
        <location evidence="1 9">Cell outer membrane</location>
        <topology evidence="1 9">Multi-pass membrane protein</topology>
    </subcellularLocation>
</comment>
<keyword evidence="7 9" id="KW-0472">Membrane</keyword>
<dbReference type="Gene3D" id="2.170.130.10">
    <property type="entry name" value="TonB-dependent receptor, plug domain"/>
    <property type="match status" value="1"/>
</dbReference>
<keyword evidence="4 9" id="KW-1134">Transmembrane beta strand</keyword>
<dbReference type="SUPFAM" id="SSF56935">
    <property type="entry name" value="Porins"/>
    <property type="match status" value="1"/>
</dbReference>
<evidence type="ECO:0000256" key="8">
    <source>
        <dbReference type="ARBA" id="ARBA00023237"/>
    </source>
</evidence>
<evidence type="ECO:0000256" key="7">
    <source>
        <dbReference type="ARBA" id="ARBA00023136"/>
    </source>
</evidence>
<dbReference type="Proteomes" id="UP001255416">
    <property type="component" value="Unassembled WGS sequence"/>
</dbReference>
<dbReference type="PANTHER" id="PTHR30069">
    <property type="entry name" value="TONB-DEPENDENT OUTER MEMBRANE RECEPTOR"/>
    <property type="match status" value="1"/>
</dbReference>
<dbReference type="InterPro" id="IPR036942">
    <property type="entry name" value="Beta-barrel_TonB_sf"/>
</dbReference>
<keyword evidence="14" id="KW-0675">Receptor</keyword>
<keyword evidence="15" id="KW-1185">Reference proteome</keyword>
<feature type="signal peptide" evidence="11">
    <location>
        <begin position="1"/>
        <end position="20"/>
    </location>
</feature>
<evidence type="ECO:0000256" key="1">
    <source>
        <dbReference type="ARBA" id="ARBA00004571"/>
    </source>
</evidence>
<feature type="domain" description="TonB-dependent receptor-like beta-barrel" evidence="12">
    <location>
        <begin position="226"/>
        <end position="621"/>
    </location>
</feature>
<dbReference type="Pfam" id="PF07715">
    <property type="entry name" value="Plug"/>
    <property type="match status" value="1"/>
</dbReference>
<keyword evidence="5 9" id="KW-0812">Transmembrane</keyword>
<keyword evidence="6 10" id="KW-0798">TonB box</keyword>
<evidence type="ECO:0000256" key="4">
    <source>
        <dbReference type="ARBA" id="ARBA00022452"/>
    </source>
</evidence>
<protein>
    <submittedName>
        <fullName evidence="14">TonB-dependent receptor</fullName>
    </submittedName>
</protein>
<evidence type="ECO:0000256" key="10">
    <source>
        <dbReference type="RuleBase" id="RU003357"/>
    </source>
</evidence>
<keyword evidence="3 9" id="KW-0813">Transport</keyword>
<dbReference type="Gene3D" id="2.40.170.20">
    <property type="entry name" value="TonB-dependent receptor, beta-barrel domain"/>
    <property type="match status" value="1"/>
</dbReference>
<dbReference type="PANTHER" id="PTHR30069:SF41">
    <property type="entry name" value="HEME_HEMOPEXIN UTILIZATION PROTEIN C"/>
    <property type="match status" value="1"/>
</dbReference>
<dbReference type="RefSeq" id="WP_316773438.1">
    <property type="nucleotide sequence ID" value="NZ_JASMWN010000002.1"/>
</dbReference>
<sequence length="648" mass="69341">MPKIPNLFWLCALLAGPVTAQETQPYVLDTIDVVDDVPEALAWDETSIAGDQLETRFQGSTLQTILRSAPGVTVRGGAAGGAETAVNIRGLQDYGRVAVTVDGMRQNFARSGHGANGSFAVDTEMLREISVSRGPGAKVGAVGGALEMRTVEAADVLPVEGGAVGGEFRLRYGTLSEKPTLHGAVAAQLSDAVDLTVAATRAEVGDYTSPDGTNVYAWQETRSRLATVGFTNENGGQLTFSASRLDMDYYTGRTSGLPRDNNLRTDSYSFGYRADDVLGGWAVNAKLYDVSTQVSQRLLTEELVQTGVDRSYHTGTTGILIEGARLFAIGTTDHDVGVAFEGFRDTVTTDDPANASLTPSGNRELWSLSIEDRIALGGAIVTLGLSADRYKLGSSDATVTGQALSPRIALEIPVGSAVTLYGGMALASRFPSLNETLVNGLHPEPADFAIRPNPDLLPERMRSFEIGIGYARQDLFTSGDFLELHATGFHNKIEDYIGLVRVGGLFNGYYQYDNIDNVRIRGLELEASYQTGVFFGDLAGQVLDGIDLATGDELTSVPPDRLVLTAGYRSLDGRRELGARLTSVGTKEGGTLPSPAWQTVDLFYQQALSDRTTLGVTLNNILNKNYTPHLETQPSPGFNAQASLIVRF</sequence>
<dbReference type="InterPro" id="IPR037066">
    <property type="entry name" value="Plug_dom_sf"/>
</dbReference>
<dbReference type="Pfam" id="PF00593">
    <property type="entry name" value="TonB_dep_Rec_b-barrel"/>
    <property type="match status" value="1"/>
</dbReference>
<dbReference type="InterPro" id="IPR000531">
    <property type="entry name" value="Beta-barrel_TonB"/>
</dbReference>
<comment type="caution">
    <text evidence="14">The sequence shown here is derived from an EMBL/GenBank/DDBJ whole genome shotgun (WGS) entry which is preliminary data.</text>
</comment>
<evidence type="ECO:0000256" key="6">
    <source>
        <dbReference type="ARBA" id="ARBA00023077"/>
    </source>
</evidence>
<evidence type="ECO:0000259" key="12">
    <source>
        <dbReference type="Pfam" id="PF00593"/>
    </source>
</evidence>
<evidence type="ECO:0000313" key="14">
    <source>
        <dbReference type="EMBL" id="MDU9002942.1"/>
    </source>
</evidence>
<evidence type="ECO:0000256" key="11">
    <source>
        <dbReference type="SAM" id="SignalP"/>
    </source>
</evidence>
<name>A0ABU3V9W4_9RHOB</name>
<dbReference type="EMBL" id="JASMWN010000002">
    <property type="protein sequence ID" value="MDU9002942.1"/>
    <property type="molecule type" value="Genomic_DNA"/>
</dbReference>
<organism evidence="14 15">
    <name type="scientific">Sedimentitalea todarodis</name>
    <dbReference type="NCBI Taxonomy" id="1631240"/>
    <lineage>
        <taxon>Bacteria</taxon>
        <taxon>Pseudomonadati</taxon>
        <taxon>Pseudomonadota</taxon>
        <taxon>Alphaproteobacteria</taxon>
        <taxon>Rhodobacterales</taxon>
        <taxon>Paracoccaceae</taxon>
        <taxon>Sedimentitalea</taxon>
    </lineage>
</organism>
<comment type="similarity">
    <text evidence="2 9 10">Belongs to the TonB-dependent receptor family.</text>
</comment>
<evidence type="ECO:0000313" key="15">
    <source>
        <dbReference type="Proteomes" id="UP001255416"/>
    </source>
</evidence>
<reference evidence="15" key="1">
    <citation type="submission" date="2023-05" db="EMBL/GenBank/DDBJ databases">
        <title>Sedimentitalea sp. nov. JM2-8.</title>
        <authorList>
            <person name="Huang J."/>
        </authorList>
    </citation>
    <scope>NUCLEOTIDE SEQUENCE [LARGE SCALE GENOMIC DNA]</scope>
    <source>
        <strain evidence="15">KHS03</strain>
    </source>
</reference>
<gene>
    <name evidence="14" type="ORF">QO231_03615</name>
</gene>
<proteinExistence type="inferred from homology"/>
<evidence type="ECO:0000256" key="3">
    <source>
        <dbReference type="ARBA" id="ARBA00022448"/>
    </source>
</evidence>
<dbReference type="InterPro" id="IPR039426">
    <property type="entry name" value="TonB-dep_rcpt-like"/>
</dbReference>
<feature type="domain" description="TonB-dependent receptor plug" evidence="13">
    <location>
        <begin position="46"/>
        <end position="137"/>
    </location>
</feature>
<evidence type="ECO:0000256" key="9">
    <source>
        <dbReference type="PROSITE-ProRule" id="PRU01360"/>
    </source>
</evidence>